<organism evidence="2">
    <name type="scientific">Rhizophora mucronata</name>
    <name type="common">Asiatic mangrove</name>
    <dbReference type="NCBI Taxonomy" id="61149"/>
    <lineage>
        <taxon>Eukaryota</taxon>
        <taxon>Viridiplantae</taxon>
        <taxon>Streptophyta</taxon>
        <taxon>Embryophyta</taxon>
        <taxon>Tracheophyta</taxon>
        <taxon>Spermatophyta</taxon>
        <taxon>Magnoliopsida</taxon>
        <taxon>eudicotyledons</taxon>
        <taxon>Gunneridae</taxon>
        <taxon>Pentapetalae</taxon>
        <taxon>rosids</taxon>
        <taxon>fabids</taxon>
        <taxon>Malpighiales</taxon>
        <taxon>Rhizophoraceae</taxon>
        <taxon>Rhizophora</taxon>
    </lineage>
</organism>
<evidence type="ECO:0000313" key="2">
    <source>
        <dbReference type="EMBL" id="MBX43815.1"/>
    </source>
</evidence>
<feature type="compositionally biased region" description="Basic residues" evidence="1">
    <location>
        <begin position="1"/>
        <end position="13"/>
    </location>
</feature>
<dbReference type="AlphaFoldDB" id="A0A2P2NMY2"/>
<name>A0A2P2NMY2_RHIMU</name>
<sequence length="25" mass="2857">MVFSHQKKNKKKRSVSESKAPTPTL</sequence>
<evidence type="ECO:0000256" key="1">
    <source>
        <dbReference type="SAM" id="MobiDB-lite"/>
    </source>
</evidence>
<protein>
    <submittedName>
        <fullName evidence="2">Uncharacterized protein</fullName>
    </submittedName>
</protein>
<reference evidence="2" key="1">
    <citation type="submission" date="2018-02" db="EMBL/GenBank/DDBJ databases">
        <title>Rhizophora mucronata_Transcriptome.</title>
        <authorList>
            <person name="Meera S.P."/>
            <person name="Sreeshan A."/>
            <person name="Augustine A."/>
        </authorList>
    </citation>
    <scope>NUCLEOTIDE SEQUENCE</scope>
    <source>
        <tissue evidence="2">Leaf</tissue>
    </source>
</reference>
<proteinExistence type="predicted"/>
<dbReference type="EMBL" id="GGEC01063331">
    <property type="protein sequence ID" value="MBX43815.1"/>
    <property type="molecule type" value="Transcribed_RNA"/>
</dbReference>
<feature type="region of interest" description="Disordered" evidence="1">
    <location>
        <begin position="1"/>
        <end position="25"/>
    </location>
</feature>
<accession>A0A2P2NMY2</accession>